<gene>
    <name evidence="7" type="ORF">G5B40_13010</name>
</gene>
<evidence type="ECO:0000313" key="7">
    <source>
        <dbReference type="EMBL" id="QIE56301.1"/>
    </source>
</evidence>
<dbReference type="SUPFAM" id="SSF54427">
    <property type="entry name" value="NTF2-like"/>
    <property type="match status" value="1"/>
</dbReference>
<dbReference type="GO" id="GO:0030150">
    <property type="term" value="P:protein import into mitochondrial matrix"/>
    <property type="evidence" value="ECO:0007669"/>
    <property type="project" value="TreeGrafter"/>
</dbReference>
<reference evidence="7 8" key="1">
    <citation type="submission" date="2020-02" db="EMBL/GenBank/DDBJ databases">
        <title>complete genome sequence of Rhodobacteraceae bacterium.</title>
        <authorList>
            <person name="Park J."/>
            <person name="Kim Y.-S."/>
            <person name="Kim K.-H."/>
        </authorList>
    </citation>
    <scope>NUCLEOTIDE SEQUENCE [LARGE SCALE GENOMIC DNA]</scope>
    <source>
        <strain evidence="7 8">RR4-56</strain>
    </source>
</reference>
<dbReference type="PANTHER" id="PTHR10721:SF1">
    <property type="entry name" value="MITOCHONDRIAL IMPORT INNER MEMBRANE TRANSLOCASE SUBUNIT TIM44"/>
    <property type="match status" value="1"/>
</dbReference>
<evidence type="ECO:0000256" key="5">
    <source>
        <dbReference type="SAM" id="MobiDB-lite"/>
    </source>
</evidence>
<keyword evidence="3" id="KW-0809">Transit peptide</keyword>
<dbReference type="InterPro" id="IPR039544">
    <property type="entry name" value="Tim44-like"/>
</dbReference>
<accession>A0A7L5BXX9</accession>
<evidence type="ECO:0000256" key="4">
    <source>
        <dbReference type="ARBA" id="ARBA00023136"/>
    </source>
</evidence>
<evidence type="ECO:0000313" key="8">
    <source>
        <dbReference type="Proteomes" id="UP000503336"/>
    </source>
</evidence>
<dbReference type="AlphaFoldDB" id="A0A7L5BXX9"/>
<dbReference type="GO" id="GO:0051087">
    <property type="term" value="F:protein-folding chaperone binding"/>
    <property type="evidence" value="ECO:0007669"/>
    <property type="project" value="TreeGrafter"/>
</dbReference>
<feature type="domain" description="Tim44-like" evidence="6">
    <location>
        <begin position="67"/>
        <end position="215"/>
    </location>
</feature>
<protein>
    <submittedName>
        <fullName evidence="7">Tim44 domain-containing protein</fullName>
    </submittedName>
</protein>
<dbReference type="SMART" id="SM00978">
    <property type="entry name" value="Tim44"/>
    <property type="match status" value="1"/>
</dbReference>
<keyword evidence="8" id="KW-1185">Reference proteome</keyword>
<evidence type="ECO:0000256" key="2">
    <source>
        <dbReference type="ARBA" id="ARBA00009597"/>
    </source>
</evidence>
<dbReference type="Proteomes" id="UP000503336">
    <property type="component" value="Chromosome"/>
</dbReference>
<organism evidence="7 8">
    <name type="scientific">Pikeienuella piscinae</name>
    <dbReference type="NCBI Taxonomy" id="2748098"/>
    <lineage>
        <taxon>Bacteria</taxon>
        <taxon>Pseudomonadati</taxon>
        <taxon>Pseudomonadota</taxon>
        <taxon>Alphaproteobacteria</taxon>
        <taxon>Rhodobacterales</taxon>
        <taxon>Paracoccaceae</taxon>
        <taxon>Pikeienuella</taxon>
    </lineage>
</organism>
<dbReference type="GO" id="GO:0016020">
    <property type="term" value="C:membrane"/>
    <property type="evidence" value="ECO:0007669"/>
    <property type="project" value="UniProtKB-SubCell"/>
</dbReference>
<dbReference type="Pfam" id="PF04280">
    <property type="entry name" value="Tim44"/>
    <property type="match status" value="1"/>
</dbReference>
<name>A0A7L5BXX9_9RHOB</name>
<proteinExistence type="inferred from homology"/>
<dbReference type="RefSeq" id="WP_165099356.1">
    <property type="nucleotide sequence ID" value="NZ_CP049056.1"/>
</dbReference>
<feature type="compositionally biased region" description="Basic and acidic residues" evidence="5">
    <location>
        <begin position="44"/>
        <end position="54"/>
    </location>
</feature>
<dbReference type="NCBIfam" id="NF033779">
    <property type="entry name" value="Tim44_TimA_adap"/>
    <property type="match status" value="1"/>
</dbReference>
<keyword evidence="4" id="KW-0472">Membrane</keyword>
<evidence type="ECO:0000256" key="1">
    <source>
        <dbReference type="ARBA" id="ARBA00004370"/>
    </source>
</evidence>
<comment type="subcellular location">
    <subcellularLocation>
        <location evidence="1">Membrane</location>
    </subcellularLocation>
</comment>
<feature type="region of interest" description="Disordered" evidence="5">
    <location>
        <begin position="39"/>
        <end position="58"/>
    </location>
</feature>
<dbReference type="InterPro" id="IPR032710">
    <property type="entry name" value="NTF2-like_dom_sf"/>
</dbReference>
<dbReference type="KEGG" id="hdh:G5B40_13010"/>
<dbReference type="InterPro" id="IPR007379">
    <property type="entry name" value="Tim44-like_dom"/>
</dbReference>
<evidence type="ECO:0000256" key="3">
    <source>
        <dbReference type="ARBA" id="ARBA00022946"/>
    </source>
</evidence>
<evidence type="ECO:0000259" key="6">
    <source>
        <dbReference type="SMART" id="SM00978"/>
    </source>
</evidence>
<comment type="similarity">
    <text evidence="2">Belongs to the Tim44 family.</text>
</comment>
<dbReference type="EMBL" id="CP049056">
    <property type="protein sequence ID" value="QIE56301.1"/>
    <property type="molecule type" value="Genomic_DNA"/>
</dbReference>
<sequence>MGDGLLTLIILAGITVFLVLRLKNVLGAKTGLEKKPEPVFGARRTAEAEPRVEDREEPEPIAANDPLAETWAAFRAIEPDFSPRDFVEGAKRAYEMLLMAYENGEKAVLETYLSPDVYQDFAAAIDQRANEGLTVDARFVGVREAKITGARFDADEQIAEIDLRFVGELVTVVRDQEHRVVEGDPNEIRRETDHWTFGRKLGAPDPNWLLIATGE</sequence>
<dbReference type="PANTHER" id="PTHR10721">
    <property type="entry name" value="MITOCHONDRIAL IMPORT INNER MEMBRANE TRANSLOCASE SUBUNIT TIM44"/>
    <property type="match status" value="1"/>
</dbReference>
<dbReference type="Gene3D" id="3.10.450.240">
    <property type="match status" value="1"/>
</dbReference>